<evidence type="ECO:0000313" key="2">
    <source>
        <dbReference type="Proteomes" id="UP001331515"/>
    </source>
</evidence>
<name>A0AAN8HLC0_CHAGU</name>
<comment type="caution">
    <text evidence="1">The sequence shown here is derived from an EMBL/GenBank/DDBJ whole genome shotgun (WGS) entry which is preliminary data.</text>
</comment>
<accession>A0AAN8HLC0</accession>
<organism evidence="1 2">
    <name type="scientific">Champsocephalus gunnari</name>
    <name type="common">Mackerel icefish</name>
    <dbReference type="NCBI Taxonomy" id="52237"/>
    <lineage>
        <taxon>Eukaryota</taxon>
        <taxon>Metazoa</taxon>
        <taxon>Chordata</taxon>
        <taxon>Craniata</taxon>
        <taxon>Vertebrata</taxon>
        <taxon>Euteleostomi</taxon>
        <taxon>Actinopterygii</taxon>
        <taxon>Neopterygii</taxon>
        <taxon>Teleostei</taxon>
        <taxon>Neoteleostei</taxon>
        <taxon>Acanthomorphata</taxon>
        <taxon>Eupercaria</taxon>
        <taxon>Perciformes</taxon>
        <taxon>Notothenioidei</taxon>
        <taxon>Channichthyidae</taxon>
        <taxon>Champsocephalus</taxon>
    </lineage>
</organism>
<dbReference type="EMBL" id="JAURVH010001524">
    <property type="protein sequence ID" value="KAK5919478.1"/>
    <property type="molecule type" value="Genomic_DNA"/>
</dbReference>
<dbReference type="AlphaFoldDB" id="A0AAN8HLC0"/>
<gene>
    <name evidence="1" type="ORF">CgunFtcFv8_023370</name>
</gene>
<proteinExistence type="predicted"/>
<keyword evidence="2" id="KW-1185">Reference proteome</keyword>
<dbReference type="Proteomes" id="UP001331515">
    <property type="component" value="Unassembled WGS sequence"/>
</dbReference>
<sequence length="121" mass="13325">MPVQRYLGGVTGVGGGDGLAHTMGGFVGGYDVERRLHDVRQVLAFIPYIQVQCSSPSVYNTFAQLDEEEREEQVVEIYPAGGAAVQWPAFLSKNMVEYNLASKMFKDCYMSEVLVHFAAAL</sequence>
<protein>
    <submittedName>
        <fullName evidence="1">Uncharacterized protein</fullName>
    </submittedName>
</protein>
<reference evidence="1 2" key="1">
    <citation type="journal article" date="2023" name="Mol. Biol. Evol.">
        <title>Genomics of Secondarily Temperate Adaptation in the Only Non-Antarctic Icefish.</title>
        <authorList>
            <person name="Rivera-Colon A.G."/>
            <person name="Rayamajhi N."/>
            <person name="Minhas B.F."/>
            <person name="Madrigal G."/>
            <person name="Bilyk K.T."/>
            <person name="Yoon V."/>
            <person name="Hune M."/>
            <person name="Gregory S."/>
            <person name="Cheng C.H.C."/>
            <person name="Catchen J.M."/>
        </authorList>
    </citation>
    <scope>NUCLEOTIDE SEQUENCE [LARGE SCALE GENOMIC DNA]</scope>
    <source>
        <tissue evidence="1">White muscle</tissue>
    </source>
</reference>
<evidence type="ECO:0000313" key="1">
    <source>
        <dbReference type="EMBL" id="KAK5919478.1"/>
    </source>
</evidence>